<evidence type="ECO:0008006" key="4">
    <source>
        <dbReference type="Google" id="ProtNLM"/>
    </source>
</evidence>
<sequence>MKHTSITILICLVFYLLTSCSDSSTTPHADMLSPKPESAMLIVKRLDPLHQSDTEFEKSIQDEADVKKLYEKISSLPSFPQTFISCPADNGVEYEMTFIFPSQSASKASVRATGCQQVMMNEKTYWAMEPKGNGFIALLEHVLRLNNDQFSVGFASQS</sequence>
<dbReference type="RefSeq" id="WP_277538590.1">
    <property type="nucleotide sequence ID" value="NZ_JAPDIA010000009.1"/>
</dbReference>
<comment type="caution">
    <text evidence="2">The sequence shown here is derived from an EMBL/GenBank/DDBJ whole genome shotgun (WGS) entry which is preliminary data.</text>
</comment>
<keyword evidence="3" id="KW-1185">Reference proteome</keyword>
<name>A0A9X4QWY1_9BACL</name>
<evidence type="ECO:0000313" key="3">
    <source>
        <dbReference type="Proteomes" id="UP001153404"/>
    </source>
</evidence>
<evidence type="ECO:0000313" key="2">
    <source>
        <dbReference type="EMBL" id="MDG0814018.1"/>
    </source>
</evidence>
<evidence type="ECO:0000256" key="1">
    <source>
        <dbReference type="SAM" id="SignalP"/>
    </source>
</evidence>
<feature type="signal peptide" evidence="1">
    <location>
        <begin position="1"/>
        <end position="24"/>
    </location>
</feature>
<keyword evidence="1" id="KW-0732">Signal</keyword>
<feature type="chain" id="PRO_5040861633" description="Lipoprotein" evidence="1">
    <location>
        <begin position="25"/>
        <end position="158"/>
    </location>
</feature>
<dbReference type="EMBL" id="JAPDIA010000009">
    <property type="protein sequence ID" value="MDG0814018.1"/>
    <property type="molecule type" value="Genomic_DNA"/>
</dbReference>
<reference evidence="2" key="1">
    <citation type="submission" date="2022-10" db="EMBL/GenBank/DDBJ databases">
        <title>Comparative genomic analysis of Cohnella hashimotonis sp. nov., isolated from the International Space Station.</title>
        <authorList>
            <person name="Simpson A."/>
            <person name="Venkateswaran K."/>
        </authorList>
    </citation>
    <scope>NUCLEOTIDE SEQUENCE</scope>
    <source>
        <strain evidence="2">DSM 28161</strain>
    </source>
</reference>
<organism evidence="2 3">
    <name type="scientific">Cohnella rhizosphaerae</name>
    <dbReference type="NCBI Taxonomy" id="1457232"/>
    <lineage>
        <taxon>Bacteria</taxon>
        <taxon>Bacillati</taxon>
        <taxon>Bacillota</taxon>
        <taxon>Bacilli</taxon>
        <taxon>Bacillales</taxon>
        <taxon>Paenibacillaceae</taxon>
        <taxon>Cohnella</taxon>
    </lineage>
</organism>
<dbReference type="AlphaFoldDB" id="A0A9X4QWY1"/>
<proteinExistence type="predicted"/>
<dbReference type="PROSITE" id="PS51257">
    <property type="entry name" value="PROKAR_LIPOPROTEIN"/>
    <property type="match status" value="1"/>
</dbReference>
<dbReference type="Proteomes" id="UP001153404">
    <property type="component" value="Unassembled WGS sequence"/>
</dbReference>
<gene>
    <name evidence="2" type="ORF">OMP40_35585</name>
</gene>
<protein>
    <recommendedName>
        <fullName evidence="4">Lipoprotein</fullName>
    </recommendedName>
</protein>
<accession>A0A9X4QWY1</accession>